<organism evidence="2 3">
    <name type="scientific">Pseudomonas fluorescens</name>
    <dbReference type="NCBI Taxonomy" id="294"/>
    <lineage>
        <taxon>Bacteria</taxon>
        <taxon>Pseudomonadati</taxon>
        <taxon>Pseudomonadota</taxon>
        <taxon>Gammaproteobacteria</taxon>
        <taxon>Pseudomonadales</taxon>
        <taxon>Pseudomonadaceae</taxon>
        <taxon>Pseudomonas</taxon>
    </lineage>
</organism>
<reference evidence="2 3" key="1">
    <citation type="submission" date="2020-10" db="EMBL/GenBank/DDBJ databases">
        <title>Complete genome sequence of a novel Pseudomonas fluorescens strain isolated from the flower of kumarahou (Pomaderris kumeraho).</title>
        <authorList>
            <person name="Summers M.C."/>
            <person name="Nowak V."/>
            <person name="Fairhurst M.J."/>
            <person name="Owen J.G."/>
            <person name="Gerth M.L."/>
            <person name="Patrick W.M."/>
        </authorList>
    </citation>
    <scope>NUCLEOTIDE SEQUENCE [LARGE SCALE GENOMIC DNA]</scope>
    <source>
        <strain evidence="2 3">KF1</strain>
    </source>
</reference>
<name>A0A7M2J293_PSEFL</name>
<feature type="transmembrane region" description="Helical" evidence="1">
    <location>
        <begin position="401"/>
        <end position="418"/>
    </location>
</feature>
<evidence type="ECO:0000256" key="1">
    <source>
        <dbReference type="SAM" id="Phobius"/>
    </source>
</evidence>
<feature type="transmembrane region" description="Helical" evidence="1">
    <location>
        <begin position="155"/>
        <end position="172"/>
    </location>
</feature>
<feature type="transmembrane region" description="Helical" evidence="1">
    <location>
        <begin position="127"/>
        <end position="149"/>
    </location>
</feature>
<dbReference type="EMBL" id="CP063233">
    <property type="protein sequence ID" value="QOU03685.1"/>
    <property type="molecule type" value="Genomic_DNA"/>
</dbReference>
<feature type="transmembrane region" description="Helical" evidence="1">
    <location>
        <begin position="224"/>
        <end position="244"/>
    </location>
</feature>
<feature type="transmembrane region" description="Helical" evidence="1">
    <location>
        <begin position="179"/>
        <end position="195"/>
    </location>
</feature>
<keyword evidence="1" id="KW-1133">Transmembrane helix</keyword>
<keyword evidence="1" id="KW-0812">Transmembrane</keyword>
<evidence type="ECO:0000313" key="2">
    <source>
        <dbReference type="EMBL" id="QOU03685.1"/>
    </source>
</evidence>
<keyword evidence="1" id="KW-0472">Membrane</keyword>
<feature type="transmembrane region" description="Helical" evidence="1">
    <location>
        <begin position="21"/>
        <end position="47"/>
    </location>
</feature>
<dbReference type="Proteomes" id="UP000593833">
    <property type="component" value="Chromosome"/>
</dbReference>
<feature type="transmembrane region" description="Helical" evidence="1">
    <location>
        <begin position="92"/>
        <end position="115"/>
    </location>
</feature>
<evidence type="ECO:0008006" key="4">
    <source>
        <dbReference type="Google" id="ProtNLM"/>
    </source>
</evidence>
<dbReference type="AlphaFoldDB" id="A0A7M2J293"/>
<sequence>MSVMDVKQQRPGILQSKTLHALLAINSSSVSRLIILLTFVLACAAIAMHAPGQMSMDTSIQLYEAHIGRSVSWGPPFMSALLRWLGGGELSAAMFVMINSILLYGAFAVVVLTMLQMRAAQGLRDVPTWRVLAAFLLIMNPIVFIYSGIVWKDVLFASLLTASSACAIAATVGSPLRRYWCIGLSIIFLSAGYQTRQQGVFMAPVLLLSLIVALYSFKSTKKILGASLIIVLFASAVLGIQHQANSTVTGAGDRASSVGFRSIIQFDLAGIISNSKLPPNQLANPVTQEQLAAIKSVYDPSRIDFLDLNPVVRAWFAAIPSETLRHEWWEMVKQNPSAYMEHRFTTYATLLGLRGLNGTLPVFVGVEGNPEYLAASGVRQGTTPRAQRIYDMAVSFFSWPIYRHVFWMAALIVIVAIGARRISPGPVKTIGGVIALATLLMYGSFLPTSIASDFRYLFATIPLVMVLGLILLFGVEKKSDTECGEKEWQVSPVCAAESA</sequence>
<evidence type="ECO:0000313" key="3">
    <source>
        <dbReference type="Proteomes" id="UP000593833"/>
    </source>
</evidence>
<gene>
    <name evidence="2" type="ORF">IM720_23725</name>
</gene>
<feature type="transmembrane region" description="Helical" evidence="1">
    <location>
        <begin position="456"/>
        <end position="475"/>
    </location>
</feature>
<accession>A0A7M2J293</accession>
<dbReference type="RefSeq" id="WP_193689647.1">
    <property type="nucleotide sequence ID" value="NZ_CP063233.1"/>
</dbReference>
<feature type="transmembrane region" description="Helical" evidence="1">
    <location>
        <begin position="201"/>
        <end position="217"/>
    </location>
</feature>
<protein>
    <recommendedName>
        <fullName evidence="4">Glycosyltransferase RgtA/B/C/D-like domain-containing protein</fullName>
    </recommendedName>
</protein>
<proteinExistence type="predicted"/>
<feature type="transmembrane region" description="Helical" evidence="1">
    <location>
        <begin position="430"/>
        <end position="450"/>
    </location>
</feature>